<reference evidence="2 3" key="1">
    <citation type="submission" date="2016-10" db="EMBL/GenBank/DDBJ databases">
        <authorList>
            <person name="de Groot N.N."/>
        </authorList>
    </citation>
    <scope>NUCLEOTIDE SEQUENCE [LARGE SCALE GENOMIC DNA]</scope>
    <source>
        <strain evidence="2 3">CGMCC 1.5012</strain>
    </source>
</reference>
<dbReference type="AlphaFoldDB" id="A0A1G9Y728"/>
<dbReference type="Pfam" id="PF00176">
    <property type="entry name" value="SNF2-rel_dom"/>
    <property type="match status" value="1"/>
</dbReference>
<dbReference type="InterPro" id="IPR014001">
    <property type="entry name" value="Helicase_ATP-bd"/>
</dbReference>
<gene>
    <name evidence="2" type="ORF">SAMN05192585_11036</name>
</gene>
<evidence type="ECO:0000313" key="3">
    <source>
        <dbReference type="Proteomes" id="UP000199182"/>
    </source>
</evidence>
<dbReference type="Proteomes" id="UP000199182">
    <property type="component" value="Unassembled WGS sequence"/>
</dbReference>
<dbReference type="CDD" id="cd18013">
    <property type="entry name" value="DEXQc_bact_SNF2"/>
    <property type="match status" value="1"/>
</dbReference>
<dbReference type="InterPro" id="IPR038718">
    <property type="entry name" value="SNF2-like_sf"/>
</dbReference>
<dbReference type="Gene3D" id="3.40.50.10810">
    <property type="entry name" value="Tandem AAA-ATPase domain"/>
    <property type="match status" value="1"/>
</dbReference>
<dbReference type="InterPro" id="IPR027417">
    <property type="entry name" value="P-loop_NTPase"/>
</dbReference>
<dbReference type="SUPFAM" id="SSF52540">
    <property type="entry name" value="P-loop containing nucleoside triphosphate hydrolases"/>
    <property type="match status" value="2"/>
</dbReference>
<keyword evidence="3" id="KW-1185">Reference proteome</keyword>
<dbReference type="InterPro" id="IPR000330">
    <property type="entry name" value="SNF2_N"/>
</dbReference>
<sequence>MKYEPHDYQKYAIGYIEEHPIAAVLLDMGLGKTSITLTALNDLLFDSFEAHRILVIAPLRVARDTWPTEADKWDHLQNLICSVAVGTESERRAALIKPADIYIINRENVQWLIEESKLPFSYDTIVVDELSSFKNYQAKRFRALMKVRPTVKRIIGLTGTPSSNGLMDLWAEFRLLDLGVRLGRFISHYRLDYFMPDKRNGQVIFSYKLLPGAEQRIYDKIADITISMKSTDLLRMPELINSEYTVHLSEEEHQRYDDLKNDLVLQLPDGDITAANAAALTGKLCQMANGAIYTDDGGTLTIHEQKLDALEDIIEAAGGKPLLVAYWFKHDLARITERLQKLHIPFSKLDSADSIRRWNTGELPVALIHPASAGHGLNLQSGGSCIVWFGLTWSLELYQQTNARLWRQGQSAETVVVQHIVAKDTIDERILRVLSKKDSTQAALIEAVKADLHI</sequence>
<dbReference type="EMBL" id="FNID01000010">
    <property type="protein sequence ID" value="SDN04897.1"/>
    <property type="molecule type" value="Genomic_DNA"/>
</dbReference>
<dbReference type="OrthoDB" id="9760715at2"/>
<dbReference type="PANTHER" id="PTHR10799">
    <property type="entry name" value="SNF2/RAD54 HELICASE FAMILY"/>
    <property type="match status" value="1"/>
</dbReference>
<feature type="domain" description="Helicase ATP-binding" evidence="1">
    <location>
        <begin position="13"/>
        <end position="179"/>
    </location>
</feature>
<accession>A0A1G9Y728</accession>
<name>A0A1G9Y728_9FIRM</name>
<dbReference type="PROSITE" id="PS51192">
    <property type="entry name" value="HELICASE_ATP_BIND_1"/>
    <property type="match status" value="1"/>
</dbReference>
<evidence type="ECO:0000313" key="2">
    <source>
        <dbReference type="EMBL" id="SDN04897.1"/>
    </source>
</evidence>
<dbReference type="STRING" id="258515.SAMN05192585_11036"/>
<organism evidence="2 3">
    <name type="scientific">Acetanaerobacterium elongatum</name>
    <dbReference type="NCBI Taxonomy" id="258515"/>
    <lineage>
        <taxon>Bacteria</taxon>
        <taxon>Bacillati</taxon>
        <taxon>Bacillota</taxon>
        <taxon>Clostridia</taxon>
        <taxon>Eubacteriales</taxon>
        <taxon>Oscillospiraceae</taxon>
        <taxon>Acetanaerobacterium</taxon>
    </lineage>
</organism>
<protein>
    <submittedName>
        <fullName evidence="2">SNF2 family N-terminal domain-containing protein</fullName>
    </submittedName>
</protein>
<proteinExistence type="predicted"/>
<dbReference type="Gene3D" id="3.40.50.300">
    <property type="entry name" value="P-loop containing nucleotide triphosphate hydrolases"/>
    <property type="match status" value="1"/>
</dbReference>
<evidence type="ECO:0000259" key="1">
    <source>
        <dbReference type="PROSITE" id="PS51192"/>
    </source>
</evidence>
<dbReference type="GO" id="GO:0005524">
    <property type="term" value="F:ATP binding"/>
    <property type="evidence" value="ECO:0007669"/>
    <property type="project" value="InterPro"/>
</dbReference>
<dbReference type="SMART" id="SM00487">
    <property type="entry name" value="DEXDc"/>
    <property type="match status" value="1"/>
</dbReference>
<dbReference type="RefSeq" id="WP_092639092.1">
    <property type="nucleotide sequence ID" value="NZ_FNID01000010.1"/>
</dbReference>